<dbReference type="Proteomes" id="UP001396334">
    <property type="component" value="Unassembled WGS sequence"/>
</dbReference>
<dbReference type="EMBL" id="JBBPBN010000022">
    <property type="protein sequence ID" value="KAK9013285.1"/>
    <property type="molecule type" value="Genomic_DNA"/>
</dbReference>
<evidence type="ECO:0000313" key="1">
    <source>
        <dbReference type="EMBL" id="KAK9013285.1"/>
    </source>
</evidence>
<proteinExistence type="predicted"/>
<gene>
    <name evidence="1" type="ORF">V6N11_041299</name>
</gene>
<reference evidence="1 2" key="1">
    <citation type="journal article" date="2024" name="G3 (Bethesda)">
        <title>Genome assembly of Hibiscus sabdariffa L. provides insights into metabolisms of medicinal natural products.</title>
        <authorList>
            <person name="Kim T."/>
        </authorList>
    </citation>
    <scope>NUCLEOTIDE SEQUENCE [LARGE SCALE GENOMIC DNA]</scope>
    <source>
        <strain evidence="1">TK-2024</strain>
        <tissue evidence="1">Old leaves</tissue>
    </source>
</reference>
<dbReference type="InterPro" id="IPR036396">
    <property type="entry name" value="Cyt_P450_sf"/>
</dbReference>
<accession>A0ABR2RK08</accession>
<dbReference type="SUPFAM" id="SSF48264">
    <property type="entry name" value="Cytochrome P450"/>
    <property type="match status" value="1"/>
</dbReference>
<keyword evidence="2" id="KW-1185">Reference proteome</keyword>
<name>A0ABR2RK08_9ROSI</name>
<evidence type="ECO:0000313" key="2">
    <source>
        <dbReference type="Proteomes" id="UP001396334"/>
    </source>
</evidence>
<organism evidence="1 2">
    <name type="scientific">Hibiscus sabdariffa</name>
    <name type="common">roselle</name>
    <dbReference type="NCBI Taxonomy" id="183260"/>
    <lineage>
        <taxon>Eukaryota</taxon>
        <taxon>Viridiplantae</taxon>
        <taxon>Streptophyta</taxon>
        <taxon>Embryophyta</taxon>
        <taxon>Tracheophyta</taxon>
        <taxon>Spermatophyta</taxon>
        <taxon>Magnoliopsida</taxon>
        <taxon>eudicotyledons</taxon>
        <taxon>Gunneridae</taxon>
        <taxon>Pentapetalae</taxon>
        <taxon>rosids</taxon>
        <taxon>malvids</taxon>
        <taxon>Malvales</taxon>
        <taxon>Malvaceae</taxon>
        <taxon>Malvoideae</taxon>
        <taxon>Hibiscus</taxon>
    </lineage>
</organism>
<comment type="caution">
    <text evidence="1">The sequence shown here is derived from an EMBL/GenBank/DDBJ whole genome shotgun (WGS) entry which is preliminary data.</text>
</comment>
<protein>
    <submittedName>
        <fullName evidence="1">Uncharacterized protein</fullName>
    </submittedName>
</protein>
<sequence>MRKRLEEADNLVRYVQNQCKNSDEGGLVNLRVATRHYCGNVMRKLVFNRTYFGEGIADGGPGFEEEEYVDAIFTSLAYVHSFCVSDFLPFLRGLDLEGHEKIVKEKRQVGLWASITIP</sequence>